<dbReference type="Proteomes" id="UP000001055">
    <property type="component" value="Unassembled WGS sequence"/>
</dbReference>
<dbReference type="PROSITE" id="PS51257">
    <property type="entry name" value="PROKAR_LIPOPROTEIN"/>
    <property type="match status" value="1"/>
</dbReference>
<protein>
    <submittedName>
        <fullName evidence="1">Uncharacterized protein</fullName>
    </submittedName>
</protein>
<proteinExistence type="predicted"/>
<dbReference type="EMBL" id="CH445335">
    <property type="protein sequence ID" value="EAT84951.2"/>
    <property type="molecule type" value="Genomic_DNA"/>
</dbReference>
<dbReference type="AlphaFoldDB" id="Q0UL79"/>
<organism evidence="1 2">
    <name type="scientific">Phaeosphaeria nodorum (strain SN15 / ATCC MYA-4574 / FGSC 10173)</name>
    <name type="common">Glume blotch fungus</name>
    <name type="synonym">Parastagonospora nodorum</name>
    <dbReference type="NCBI Taxonomy" id="321614"/>
    <lineage>
        <taxon>Eukaryota</taxon>
        <taxon>Fungi</taxon>
        <taxon>Dikarya</taxon>
        <taxon>Ascomycota</taxon>
        <taxon>Pezizomycotina</taxon>
        <taxon>Dothideomycetes</taxon>
        <taxon>Pleosporomycetidae</taxon>
        <taxon>Pleosporales</taxon>
        <taxon>Pleosporineae</taxon>
        <taxon>Phaeosphaeriaceae</taxon>
        <taxon>Parastagonospora</taxon>
    </lineage>
</organism>
<dbReference type="InParanoid" id="Q0UL79"/>
<evidence type="ECO:0000313" key="1">
    <source>
        <dbReference type="EMBL" id="EAT84951.2"/>
    </source>
</evidence>
<name>Q0UL79_PHANO</name>
<dbReference type="RefSeq" id="XP_001797819.1">
    <property type="nucleotide sequence ID" value="XM_001797767.1"/>
</dbReference>
<evidence type="ECO:0000313" key="2">
    <source>
        <dbReference type="Proteomes" id="UP000001055"/>
    </source>
</evidence>
<sequence length="84" mass="9386">MPARLARWPGVKPYSSAVPVPFVSSCFTQRIVYTTQPISVRASSSELGRWMASFIPSARYGQGGIGVDEYATNRRRQRELQLGH</sequence>
<accession>Q0UL79</accession>
<dbReference type="GeneID" id="5974712"/>
<dbReference type="KEGG" id="pno:SNOG_07485"/>
<gene>
    <name evidence="1" type="ORF">SNOG_07485</name>
</gene>
<reference evidence="2" key="1">
    <citation type="journal article" date="2007" name="Plant Cell">
        <title>Dothideomycete-plant interactions illuminated by genome sequencing and EST analysis of the wheat pathogen Stagonospora nodorum.</title>
        <authorList>
            <person name="Hane J.K."/>
            <person name="Lowe R.G."/>
            <person name="Solomon P.S."/>
            <person name="Tan K.C."/>
            <person name="Schoch C.L."/>
            <person name="Spatafora J.W."/>
            <person name="Crous P.W."/>
            <person name="Kodira C."/>
            <person name="Birren B.W."/>
            <person name="Galagan J.E."/>
            <person name="Torriani S.F."/>
            <person name="McDonald B.A."/>
            <person name="Oliver R.P."/>
        </authorList>
    </citation>
    <scope>NUCLEOTIDE SEQUENCE [LARGE SCALE GENOMIC DNA]</scope>
    <source>
        <strain evidence="2">SN15 / ATCC MYA-4574 / FGSC 10173</strain>
    </source>
</reference>